<keyword evidence="12" id="KW-1185">Reference proteome</keyword>
<dbReference type="SUPFAM" id="SSF56796">
    <property type="entry name" value="Dehydroquinate synthase-like"/>
    <property type="match status" value="1"/>
</dbReference>
<evidence type="ECO:0000256" key="6">
    <source>
        <dbReference type="ARBA" id="ARBA00023002"/>
    </source>
</evidence>
<dbReference type="AlphaFoldDB" id="A0A9P6DPN6"/>
<evidence type="ECO:0000259" key="9">
    <source>
        <dbReference type="Pfam" id="PF00465"/>
    </source>
</evidence>
<dbReference type="CDD" id="cd08190">
    <property type="entry name" value="HOT"/>
    <property type="match status" value="1"/>
</dbReference>
<feature type="domain" description="Alcohol dehydrogenase iron-type/glycerol dehydrogenase GldA" evidence="9">
    <location>
        <begin position="179"/>
        <end position="240"/>
    </location>
</feature>
<keyword evidence="7" id="KW-0496">Mitochondrion</keyword>
<dbReference type="Pfam" id="PF00465">
    <property type="entry name" value="Fe-ADH"/>
    <property type="match status" value="2"/>
</dbReference>
<evidence type="ECO:0000259" key="10">
    <source>
        <dbReference type="Pfam" id="PF25137"/>
    </source>
</evidence>
<evidence type="ECO:0000256" key="2">
    <source>
        <dbReference type="ARBA" id="ARBA00004173"/>
    </source>
</evidence>
<evidence type="ECO:0000256" key="5">
    <source>
        <dbReference type="ARBA" id="ARBA00022946"/>
    </source>
</evidence>
<dbReference type="InterPro" id="IPR042157">
    <property type="entry name" value="HOT"/>
</dbReference>
<keyword evidence="6" id="KW-0560">Oxidoreductase</keyword>
<evidence type="ECO:0000256" key="3">
    <source>
        <dbReference type="ARBA" id="ARBA00010005"/>
    </source>
</evidence>
<gene>
    <name evidence="11" type="ORF">BS47DRAFT_1374104</name>
</gene>
<reference evidence="11" key="1">
    <citation type="journal article" date="2020" name="Nat. Commun.">
        <title>Large-scale genome sequencing of mycorrhizal fungi provides insights into the early evolution of symbiotic traits.</title>
        <authorList>
            <person name="Miyauchi S."/>
            <person name="Kiss E."/>
            <person name="Kuo A."/>
            <person name="Drula E."/>
            <person name="Kohler A."/>
            <person name="Sanchez-Garcia M."/>
            <person name="Morin E."/>
            <person name="Andreopoulos B."/>
            <person name="Barry K.W."/>
            <person name="Bonito G."/>
            <person name="Buee M."/>
            <person name="Carver A."/>
            <person name="Chen C."/>
            <person name="Cichocki N."/>
            <person name="Clum A."/>
            <person name="Culley D."/>
            <person name="Crous P.W."/>
            <person name="Fauchery L."/>
            <person name="Girlanda M."/>
            <person name="Hayes R.D."/>
            <person name="Keri Z."/>
            <person name="LaButti K."/>
            <person name="Lipzen A."/>
            <person name="Lombard V."/>
            <person name="Magnuson J."/>
            <person name="Maillard F."/>
            <person name="Murat C."/>
            <person name="Nolan M."/>
            <person name="Ohm R.A."/>
            <person name="Pangilinan J."/>
            <person name="Pereira M.F."/>
            <person name="Perotto S."/>
            <person name="Peter M."/>
            <person name="Pfister S."/>
            <person name="Riley R."/>
            <person name="Sitrit Y."/>
            <person name="Stielow J.B."/>
            <person name="Szollosi G."/>
            <person name="Zifcakova L."/>
            <person name="Stursova M."/>
            <person name="Spatafora J.W."/>
            <person name="Tedersoo L."/>
            <person name="Vaario L.M."/>
            <person name="Yamada A."/>
            <person name="Yan M."/>
            <person name="Wang P."/>
            <person name="Xu J."/>
            <person name="Bruns T."/>
            <person name="Baldrian P."/>
            <person name="Vilgalys R."/>
            <person name="Dunand C."/>
            <person name="Henrissat B."/>
            <person name="Grigoriev I.V."/>
            <person name="Hibbett D."/>
            <person name="Nagy L.G."/>
            <person name="Martin F.M."/>
        </authorList>
    </citation>
    <scope>NUCLEOTIDE SEQUENCE</scope>
    <source>
        <strain evidence="11">UP504</strain>
    </source>
</reference>
<keyword evidence="5" id="KW-0809">Transit peptide</keyword>
<dbReference type="Gene3D" id="1.20.1090.10">
    <property type="entry name" value="Dehydroquinate synthase-like - alpha domain"/>
    <property type="match status" value="1"/>
</dbReference>
<evidence type="ECO:0000256" key="4">
    <source>
        <dbReference type="ARBA" id="ARBA00013182"/>
    </source>
</evidence>
<organism evidence="11 12">
    <name type="scientific">Hydnum rufescens UP504</name>
    <dbReference type="NCBI Taxonomy" id="1448309"/>
    <lineage>
        <taxon>Eukaryota</taxon>
        <taxon>Fungi</taxon>
        <taxon>Dikarya</taxon>
        <taxon>Basidiomycota</taxon>
        <taxon>Agaricomycotina</taxon>
        <taxon>Agaricomycetes</taxon>
        <taxon>Cantharellales</taxon>
        <taxon>Hydnaceae</taxon>
        <taxon>Hydnum</taxon>
    </lineage>
</organism>
<dbReference type="PANTHER" id="PTHR11496:SF83">
    <property type="entry name" value="HYDROXYACID-OXOACID TRANSHYDROGENASE, MITOCHONDRIAL"/>
    <property type="match status" value="1"/>
</dbReference>
<comment type="subcellular location">
    <subcellularLocation>
        <location evidence="2">Mitochondrion</location>
    </subcellularLocation>
</comment>
<dbReference type="EC" id="1.1.99.24" evidence="4"/>
<comment type="catalytic activity">
    <reaction evidence="8">
        <text>4-hydroxybutanoate + 2-oxoglutarate = (R)-2-hydroxyglutarate + succinate semialdehyde</text>
        <dbReference type="Rhea" id="RHEA:24734"/>
        <dbReference type="ChEBI" id="CHEBI:15801"/>
        <dbReference type="ChEBI" id="CHEBI:16724"/>
        <dbReference type="ChEBI" id="CHEBI:16810"/>
        <dbReference type="ChEBI" id="CHEBI:57706"/>
        <dbReference type="EC" id="1.1.99.24"/>
    </reaction>
</comment>
<evidence type="ECO:0000313" key="11">
    <source>
        <dbReference type="EMBL" id="KAF9506484.1"/>
    </source>
</evidence>
<proteinExistence type="inferred from homology"/>
<protein>
    <recommendedName>
        <fullName evidence="4">hydroxyacid-oxoacid transhydrogenase</fullName>
        <ecNumber evidence="4">1.1.99.24</ecNumber>
    </recommendedName>
</protein>
<dbReference type="PANTHER" id="PTHR11496">
    <property type="entry name" value="ALCOHOL DEHYDROGENASE"/>
    <property type="match status" value="1"/>
</dbReference>
<dbReference type="GO" id="GO:0004022">
    <property type="term" value="F:alcohol dehydrogenase (NAD+) activity"/>
    <property type="evidence" value="ECO:0007669"/>
    <property type="project" value="InterPro"/>
</dbReference>
<feature type="domain" description="Alcohol dehydrogenase iron-type/glycerol dehydrogenase GldA" evidence="9">
    <location>
        <begin position="64"/>
        <end position="147"/>
    </location>
</feature>
<dbReference type="Pfam" id="PF25137">
    <property type="entry name" value="ADH_Fe_C"/>
    <property type="match status" value="1"/>
</dbReference>
<dbReference type="Gene3D" id="3.40.50.1970">
    <property type="match status" value="2"/>
</dbReference>
<dbReference type="GO" id="GO:0047988">
    <property type="term" value="F:hydroxyacid-oxoacid transhydrogenase activity"/>
    <property type="evidence" value="ECO:0007669"/>
    <property type="project" value="UniProtKB-EC"/>
</dbReference>
<evidence type="ECO:0000256" key="1">
    <source>
        <dbReference type="ARBA" id="ARBA00000813"/>
    </source>
</evidence>
<dbReference type="Proteomes" id="UP000886523">
    <property type="component" value="Unassembled WGS sequence"/>
</dbReference>
<evidence type="ECO:0000256" key="8">
    <source>
        <dbReference type="ARBA" id="ARBA00049496"/>
    </source>
</evidence>
<accession>A0A9P6DPN6</accession>
<dbReference type="OrthoDB" id="339764at2759"/>
<sequence length="487" mass="52641">MPALPSRTAIARLMNIGRHSACPCHSCRSGGPIASHAITQFRKFATPVELTPQKEYAFEVAASNLRFGAGVTREVGMDFANMKATKVGVFTDPNISKLLPVQRAVESLQLANVPFELYTNVAVEPTDESWQHAIAWARMHNFSHFLACVQHGKLERSLTSNPTLIQFTVYPEAVLYDFINAPIGKGLPISKTLRPLIAVPTTAGTGSETTGTAILDIPSRKFKTGIANRALRPILGIVDTDNTDSCTTEVHISAGLDVLFHALESYTAIPYYERTPRPANPLQRPAYQGSNPISDVVEFLPRVAKNKDDKEAKTQMLLAAAFAGIGFGNGGVHLCHAASYPISGFNKTGPKWQHPGYNADKPIIPHGISVALTGPAVFQFTAPSSPSRHREALAVFRRTVTSDPSISNLPDESIGDHLYEAIAQFLDGLGVPRGLSVIGYKNEDIEMLVQGTLPQRRVLDLAPGIGDVAGEDGAEHLRSIISNSMSY</sequence>
<comment type="similarity">
    <text evidence="3">Belongs to the iron-containing alcohol dehydrogenase family. Hydroxyacid-oxoacid transhydrogenase subfamily.</text>
</comment>
<dbReference type="InterPro" id="IPR039697">
    <property type="entry name" value="Alcohol_dehydrogenase_Fe"/>
</dbReference>
<evidence type="ECO:0000313" key="12">
    <source>
        <dbReference type="Proteomes" id="UP000886523"/>
    </source>
</evidence>
<comment type="caution">
    <text evidence="11">The sequence shown here is derived from an EMBL/GenBank/DDBJ whole genome shotgun (WGS) entry which is preliminary data.</text>
</comment>
<dbReference type="GO" id="GO:0046872">
    <property type="term" value="F:metal ion binding"/>
    <property type="evidence" value="ECO:0007669"/>
    <property type="project" value="InterPro"/>
</dbReference>
<comment type="catalytic activity">
    <reaction evidence="1">
        <text>(S)-3-hydroxybutanoate + 2-oxoglutarate = (R)-2-hydroxyglutarate + acetoacetate</text>
        <dbReference type="Rhea" id="RHEA:23048"/>
        <dbReference type="ChEBI" id="CHEBI:11047"/>
        <dbReference type="ChEBI" id="CHEBI:13705"/>
        <dbReference type="ChEBI" id="CHEBI:15801"/>
        <dbReference type="ChEBI" id="CHEBI:16810"/>
        <dbReference type="EC" id="1.1.99.24"/>
    </reaction>
</comment>
<dbReference type="InterPro" id="IPR056798">
    <property type="entry name" value="ADH_Fe_C"/>
</dbReference>
<name>A0A9P6DPN6_9AGAM</name>
<evidence type="ECO:0000256" key="7">
    <source>
        <dbReference type="ARBA" id="ARBA00023128"/>
    </source>
</evidence>
<dbReference type="EMBL" id="MU129109">
    <property type="protein sequence ID" value="KAF9506484.1"/>
    <property type="molecule type" value="Genomic_DNA"/>
</dbReference>
<feature type="domain" description="Fe-containing alcohol dehydrogenase-like C-terminal" evidence="10">
    <location>
        <begin position="252"/>
        <end position="453"/>
    </location>
</feature>
<dbReference type="GO" id="GO:0005739">
    <property type="term" value="C:mitochondrion"/>
    <property type="evidence" value="ECO:0007669"/>
    <property type="project" value="UniProtKB-SubCell"/>
</dbReference>
<dbReference type="InterPro" id="IPR001670">
    <property type="entry name" value="ADH_Fe/GldA"/>
</dbReference>